<proteinExistence type="predicted"/>
<evidence type="ECO:0008006" key="3">
    <source>
        <dbReference type="Google" id="ProtNLM"/>
    </source>
</evidence>
<organism evidence="2">
    <name type="scientific">Sesamum latifolium</name>
    <dbReference type="NCBI Taxonomy" id="2727402"/>
    <lineage>
        <taxon>Eukaryota</taxon>
        <taxon>Viridiplantae</taxon>
        <taxon>Streptophyta</taxon>
        <taxon>Embryophyta</taxon>
        <taxon>Tracheophyta</taxon>
        <taxon>Spermatophyta</taxon>
        <taxon>Magnoliopsida</taxon>
        <taxon>eudicotyledons</taxon>
        <taxon>Gunneridae</taxon>
        <taxon>Pentapetalae</taxon>
        <taxon>asterids</taxon>
        <taxon>lamiids</taxon>
        <taxon>Lamiales</taxon>
        <taxon>Pedaliaceae</taxon>
        <taxon>Sesamum</taxon>
    </lineage>
</organism>
<evidence type="ECO:0000256" key="1">
    <source>
        <dbReference type="SAM" id="MobiDB-lite"/>
    </source>
</evidence>
<protein>
    <recommendedName>
        <fullName evidence="3">Zinc knuckle CX2CX4HX4C domain-containing protein</fullName>
    </recommendedName>
</protein>
<name>A0AAW2Y8C9_9LAMI</name>
<dbReference type="AlphaFoldDB" id="A0AAW2Y8C9"/>
<dbReference type="EMBL" id="JACGWN010000001">
    <property type="protein sequence ID" value="KAL0461901.1"/>
    <property type="molecule type" value="Genomic_DNA"/>
</dbReference>
<sequence>MHPKNLVDQVEFILLNGVARKQPVVYEFTPKFCSTCNCFGHLKDSCKGTQLSAAAAATAPATTVRPIAPKKVQPTEWNVVQRWNKNYQKHQHPVKGVQQSDTPAANNDEQGR</sequence>
<feature type="compositionally biased region" description="Polar residues" evidence="1">
    <location>
        <begin position="97"/>
        <end position="112"/>
    </location>
</feature>
<accession>A0AAW2Y8C9</accession>
<reference evidence="2" key="2">
    <citation type="journal article" date="2024" name="Plant">
        <title>Genomic evolution and insights into agronomic trait innovations of Sesamum species.</title>
        <authorList>
            <person name="Miao H."/>
            <person name="Wang L."/>
            <person name="Qu L."/>
            <person name="Liu H."/>
            <person name="Sun Y."/>
            <person name="Le M."/>
            <person name="Wang Q."/>
            <person name="Wei S."/>
            <person name="Zheng Y."/>
            <person name="Lin W."/>
            <person name="Duan Y."/>
            <person name="Cao H."/>
            <person name="Xiong S."/>
            <person name="Wang X."/>
            <person name="Wei L."/>
            <person name="Li C."/>
            <person name="Ma Q."/>
            <person name="Ju M."/>
            <person name="Zhao R."/>
            <person name="Li G."/>
            <person name="Mu C."/>
            <person name="Tian Q."/>
            <person name="Mei H."/>
            <person name="Zhang T."/>
            <person name="Gao T."/>
            <person name="Zhang H."/>
        </authorList>
    </citation>
    <scope>NUCLEOTIDE SEQUENCE</scope>
    <source>
        <strain evidence="2">KEN1</strain>
    </source>
</reference>
<feature type="region of interest" description="Disordered" evidence="1">
    <location>
        <begin position="88"/>
        <end position="112"/>
    </location>
</feature>
<evidence type="ECO:0000313" key="2">
    <source>
        <dbReference type="EMBL" id="KAL0461901.1"/>
    </source>
</evidence>
<gene>
    <name evidence="2" type="ORF">Slati_0077700</name>
</gene>
<comment type="caution">
    <text evidence="2">The sequence shown here is derived from an EMBL/GenBank/DDBJ whole genome shotgun (WGS) entry which is preliminary data.</text>
</comment>
<reference evidence="2" key="1">
    <citation type="submission" date="2020-06" db="EMBL/GenBank/DDBJ databases">
        <authorList>
            <person name="Li T."/>
            <person name="Hu X."/>
            <person name="Zhang T."/>
            <person name="Song X."/>
            <person name="Zhang H."/>
            <person name="Dai N."/>
            <person name="Sheng W."/>
            <person name="Hou X."/>
            <person name="Wei L."/>
        </authorList>
    </citation>
    <scope>NUCLEOTIDE SEQUENCE</scope>
    <source>
        <strain evidence="2">KEN1</strain>
        <tissue evidence="2">Leaf</tissue>
    </source>
</reference>